<dbReference type="EMBL" id="LAZR01031705">
    <property type="protein sequence ID" value="KKL52960.1"/>
    <property type="molecule type" value="Genomic_DNA"/>
</dbReference>
<comment type="caution">
    <text evidence="1">The sequence shown here is derived from an EMBL/GenBank/DDBJ whole genome shotgun (WGS) entry which is preliminary data.</text>
</comment>
<name>A0A0F9F6T2_9ZZZZ</name>
<evidence type="ECO:0000313" key="1">
    <source>
        <dbReference type="EMBL" id="KKL52960.1"/>
    </source>
</evidence>
<dbReference type="AlphaFoldDB" id="A0A0F9F6T2"/>
<gene>
    <name evidence="1" type="ORF">LCGC14_2280210</name>
</gene>
<protein>
    <submittedName>
        <fullName evidence="1">Uncharacterized protein</fullName>
    </submittedName>
</protein>
<accession>A0A0F9F6T2</accession>
<proteinExistence type="predicted"/>
<dbReference type="Gene3D" id="3.30.40.220">
    <property type="match status" value="1"/>
</dbReference>
<organism evidence="1">
    <name type="scientific">marine sediment metagenome</name>
    <dbReference type="NCBI Taxonomy" id="412755"/>
    <lineage>
        <taxon>unclassified sequences</taxon>
        <taxon>metagenomes</taxon>
        <taxon>ecological metagenomes</taxon>
    </lineage>
</organism>
<sequence>MQTVGGTILFNDRASRKRFIKVFDESFSNAVIGRAVGLNRSMVGHIRSERKINISRAYIDATCPTCGKERRMRKDNIAVNPKGYCNVCSKKVLKSSNNKYYVDVTCAKCGKGRAVRKEYVKMHPLSLCRSCSKKGKPSTVENVIHKPLEKISVDCTVCGKQMIMGRKAWIKGKKRCRACTVKIYGILERGLATKRELYSRYVSRSKKRKINFTLSFDTFVELTSQHCFYCGTKPSNITVNEAGNGDYVSNGIDRVDNNKGYIEDNVVPCCKVCNYAKNTMSLDQFYSWISRVNTNLSSKGVLNGESLSR</sequence>
<reference evidence="1" key="1">
    <citation type="journal article" date="2015" name="Nature">
        <title>Complex archaea that bridge the gap between prokaryotes and eukaryotes.</title>
        <authorList>
            <person name="Spang A."/>
            <person name="Saw J.H."/>
            <person name="Jorgensen S.L."/>
            <person name="Zaremba-Niedzwiedzka K."/>
            <person name="Martijn J."/>
            <person name="Lind A.E."/>
            <person name="van Eijk R."/>
            <person name="Schleper C."/>
            <person name="Guy L."/>
            <person name="Ettema T.J."/>
        </authorList>
    </citation>
    <scope>NUCLEOTIDE SEQUENCE</scope>
</reference>